<sequence length="81" mass="9422">MLEQLKDIVRDKEFGLGVIMIVAGILVWFELAKFVGIGLMVYGLTQIGWRKDETVQTIEEHHHHHHHNNNKAKKKAPRKKN</sequence>
<gene>
    <name evidence="3" type="ORF">METZ01_LOCUS200402</name>
</gene>
<reference evidence="3" key="1">
    <citation type="submission" date="2018-05" db="EMBL/GenBank/DDBJ databases">
        <authorList>
            <person name="Lanie J.A."/>
            <person name="Ng W.-L."/>
            <person name="Kazmierczak K.M."/>
            <person name="Andrzejewski T.M."/>
            <person name="Davidsen T.M."/>
            <person name="Wayne K.J."/>
            <person name="Tettelin H."/>
            <person name="Glass J.I."/>
            <person name="Rusch D."/>
            <person name="Podicherti R."/>
            <person name="Tsui H.-C.T."/>
            <person name="Winkler M.E."/>
        </authorList>
    </citation>
    <scope>NUCLEOTIDE SEQUENCE</scope>
</reference>
<feature type="transmembrane region" description="Helical" evidence="2">
    <location>
        <begin position="14"/>
        <end position="42"/>
    </location>
</feature>
<accession>A0A382EA32</accession>
<keyword evidence="2" id="KW-1133">Transmembrane helix</keyword>
<organism evidence="3">
    <name type="scientific">marine metagenome</name>
    <dbReference type="NCBI Taxonomy" id="408172"/>
    <lineage>
        <taxon>unclassified sequences</taxon>
        <taxon>metagenomes</taxon>
        <taxon>ecological metagenomes</taxon>
    </lineage>
</organism>
<dbReference type="EMBL" id="UINC01043469">
    <property type="protein sequence ID" value="SVB47548.1"/>
    <property type="molecule type" value="Genomic_DNA"/>
</dbReference>
<keyword evidence="2" id="KW-0812">Transmembrane</keyword>
<dbReference type="AlphaFoldDB" id="A0A382EA32"/>
<proteinExistence type="predicted"/>
<keyword evidence="2" id="KW-0472">Membrane</keyword>
<evidence type="ECO:0000313" key="3">
    <source>
        <dbReference type="EMBL" id="SVB47548.1"/>
    </source>
</evidence>
<evidence type="ECO:0000256" key="1">
    <source>
        <dbReference type="SAM" id="MobiDB-lite"/>
    </source>
</evidence>
<name>A0A382EA32_9ZZZZ</name>
<protein>
    <submittedName>
        <fullName evidence="3">Uncharacterized protein</fullName>
    </submittedName>
</protein>
<feature type="region of interest" description="Disordered" evidence="1">
    <location>
        <begin position="56"/>
        <end position="81"/>
    </location>
</feature>
<feature type="compositionally biased region" description="Basic residues" evidence="1">
    <location>
        <begin position="62"/>
        <end position="81"/>
    </location>
</feature>
<evidence type="ECO:0000256" key="2">
    <source>
        <dbReference type="SAM" id="Phobius"/>
    </source>
</evidence>